<keyword evidence="11" id="KW-0966">Cell projection</keyword>
<evidence type="ECO:0000256" key="1">
    <source>
        <dbReference type="ARBA" id="ARBA00002578"/>
    </source>
</evidence>
<evidence type="ECO:0000313" key="12">
    <source>
        <dbReference type="Proteomes" id="UP000051681"/>
    </source>
</evidence>
<keyword evidence="7 10" id="KW-0472">Membrane</keyword>
<evidence type="ECO:0000256" key="5">
    <source>
        <dbReference type="ARBA" id="ARBA00022692"/>
    </source>
</evidence>
<dbReference type="PANTHER" id="PTHR30065:SF8">
    <property type="entry name" value="FLAGELLAR BIOSYNTHETIC PROTEIN FLIR"/>
    <property type="match status" value="1"/>
</dbReference>
<keyword evidence="5 10" id="KW-0812">Transmembrane</keyword>
<gene>
    <name evidence="11" type="primary">fliR</name>
    <name evidence="11" type="ORF">TM5383_02765</name>
</gene>
<feature type="transmembrane region" description="Helical" evidence="10">
    <location>
        <begin position="198"/>
        <end position="217"/>
    </location>
</feature>
<dbReference type="STRING" id="340021.TM5383_02765"/>
<sequence>MFIDLVTYDSGVPGIEISRLLDILLLFMFAMIRIGAFIMAAPITGARFVPVQVRIVTSVILTIPVMAYADLPTVEALTSPAIVGMVLGEIALGASAGLILSIFFAAATVAGDRIATTAGLGFAAQVDPTNGATAPVISQLFSLGLLVLFVSTDSHLTAFRLVLDSYNHIPPGTVFDFSGIAQAGIDAGGHMFAHAAKLMMPVVSVLLLVNMGIGVMTRSAPQLNIFSFGFPLTLSVTMVLLYLGAPVMGLAYDKLIEAAIDALTQMLTGAANG</sequence>
<evidence type="ECO:0000256" key="8">
    <source>
        <dbReference type="ARBA" id="ARBA00023143"/>
    </source>
</evidence>
<name>A0A0N7M2A1_9RHOB</name>
<feature type="transmembrane region" description="Helical" evidence="10">
    <location>
        <begin position="20"/>
        <end position="39"/>
    </location>
</feature>
<evidence type="ECO:0000256" key="4">
    <source>
        <dbReference type="ARBA" id="ARBA00022475"/>
    </source>
</evidence>
<dbReference type="EMBL" id="CYSF01000017">
    <property type="protein sequence ID" value="CUH85531.1"/>
    <property type="molecule type" value="Genomic_DNA"/>
</dbReference>
<feature type="transmembrane region" description="Helical" evidence="10">
    <location>
        <begin position="223"/>
        <end position="245"/>
    </location>
</feature>
<evidence type="ECO:0000256" key="3">
    <source>
        <dbReference type="ARBA" id="ARBA00021717"/>
    </source>
</evidence>
<keyword evidence="8 10" id="KW-0975">Bacterial flagellum</keyword>
<dbReference type="AlphaFoldDB" id="A0A0N7M2A1"/>
<feature type="transmembrane region" description="Helical" evidence="10">
    <location>
        <begin position="51"/>
        <end position="69"/>
    </location>
</feature>
<evidence type="ECO:0000256" key="10">
    <source>
        <dbReference type="RuleBase" id="RU362071"/>
    </source>
</evidence>
<comment type="similarity">
    <text evidence="2 10">Belongs to the FliR/MopE/SpaR family.</text>
</comment>
<accession>A0A0N7M2A1</accession>
<evidence type="ECO:0000256" key="6">
    <source>
        <dbReference type="ARBA" id="ARBA00022989"/>
    </source>
</evidence>
<dbReference type="Pfam" id="PF01311">
    <property type="entry name" value="Bac_export_1"/>
    <property type="match status" value="1"/>
</dbReference>
<keyword evidence="4 10" id="KW-1003">Cell membrane</keyword>
<proteinExistence type="inferred from homology"/>
<dbReference type="Proteomes" id="UP000051681">
    <property type="component" value="Unassembled WGS sequence"/>
</dbReference>
<dbReference type="PRINTS" id="PR00953">
    <property type="entry name" value="TYPE3IMRPROT"/>
</dbReference>
<keyword evidence="12" id="KW-1185">Reference proteome</keyword>
<reference evidence="11 12" key="1">
    <citation type="submission" date="2015-09" db="EMBL/GenBank/DDBJ databases">
        <authorList>
            <consortium name="Swine Surveillance"/>
        </authorList>
    </citation>
    <scope>NUCLEOTIDE SEQUENCE [LARGE SCALE GENOMIC DNA]</scope>
    <source>
        <strain evidence="11 12">CECT 8383</strain>
    </source>
</reference>
<organism evidence="11 12">
    <name type="scientific">Thalassovita mediterranea</name>
    <dbReference type="NCBI Taxonomy" id="340021"/>
    <lineage>
        <taxon>Bacteria</taxon>
        <taxon>Pseudomonadati</taxon>
        <taxon>Pseudomonadota</taxon>
        <taxon>Alphaproteobacteria</taxon>
        <taxon>Rhodobacterales</taxon>
        <taxon>Roseobacteraceae</taxon>
        <taxon>Thalassovita</taxon>
    </lineage>
</organism>
<comment type="subcellular location">
    <subcellularLocation>
        <location evidence="10">Cell membrane</location>
        <topology evidence="10">Multi-pass membrane protein</topology>
    </subcellularLocation>
    <subcellularLocation>
        <location evidence="10">Bacterial flagellum basal body</location>
    </subcellularLocation>
</comment>
<keyword evidence="11" id="KW-0282">Flagellum</keyword>
<evidence type="ECO:0000313" key="11">
    <source>
        <dbReference type="EMBL" id="CUH85531.1"/>
    </source>
</evidence>
<protein>
    <recommendedName>
        <fullName evidence="3 9">Flagellar biosynthetic protein FliR</fullName>
    </recommendedName>
</protein>
<comment type="function">
    <text evidence="1 10">Role in flagellar biosynthesis.</text>
</comment>
<keyword evidence="11" id="KW-0969">Cilium</keyword>
<dbReference type="InterPro" id="IPR002010">
    <property type="entry name" value="T3SS_IM_R"/>
</dbReference>
<dbReference type="InterPro" id="IPR006303">
    <property type="entry name" value="FliR"/>
</dbReference>
<dbReference type="GO" id="GO:0044780">
    <property type="term" value="P:bacterial-type flagellum assembly"/>
    <property type="evidence" value="ECO:0007669"/>
    <property type="project" value="UniProtKB-UniRule"/>
</dbReference>
<dbReference type="NCBIfam" id="TIGR01400">
    <property type="entry name" value="fliR"/>
    <property type="match status" value="1"/>
</dbReference>
<dbReference type="PANTHER" id="PTHR30065">
    <property type="entry name" value="FLAGELLAR BIOSYNTHETIC PROTEIN FLIR"/>
    <property type="match status" value="1"/>
</dbReference>
<keyword evidence="6 10" id="KW-1133">Transmembrane helix</keyword>
<dbReference type="OrthoDB" id="9797790at2"/>
<evidence type="ECO:0000256" key="2">
    <source>
        <dbReference type="ARBA" id="ARBA00009772"/>
    </source>
</evidence>
<dbReference type="GO" id="GO:0005886">
    <property type="term" value="C:plasma membrane"/>
    <property type="evidence" value="ECO:0007669"/>
    <property type="project" value="UniProtKB-SubCell"/>
</dbReference>
<evidence type="ECO:0000256" key="7">
    <source>
        <dbReference type="ARBA" id="ARBA00023136"/>
    </source>
</evidence>
<dbReference type="RefSeq" id="WP_058319608.1">
    <property type="nucleotide sequence ID" value="NZ_CYSF01000017.1"/>
</dbReference>
<dbReference type="GO" id="GO:0006605">
    <property type="term" value="P:protein targeting"/>
    <property type="evidence" value="ECO:0007669"/>
    <property type="project" value="UniProtKB-UniRule"/>
</dbReference>
<dbReference type="GO" id="GO:0009425">
    <property type="term" value="C:bacterial-type flagellum basal body"/>
    <property type="evidence" value="ECO:0007669"/>
    <property type="project" value="UniProtKB-SubCell"/>
</dbReference>
<evidence type="ECO:0000256" key="9">
    <source>
        <dbReference type="NCBIfam" id="TIGR01400"/>
    </source>
</evidence>
<feature type="transmembrane region" description="Helical" evidence="10">
    <location>
        <begin position="81"/>
        <end position="106"/>
    </location>
</feature>